<gene>
    <name evidence="1" type="ORF">EMA8858_04198</name>
</gene>
<evidence type="ECO:0000313" key="1">
    <source>
        <dbReference type="EMBL" id="CAH0998063.1"/>
    </source>
</evidence>
<dbReference type="EMBL" id="CAKLPY010000013">
    <property type="protein sequence ID" value="CAH0998063.1"/>
    <property type="molecule type" value="Genomic_DNA"/>
</dbReference>
<keyword evidence="2" id="KW-1185">Reference proteome</keyword>
<sequence length="116" mass="12120">MHPLAVNIADSPSQQIVLLLVIVGATGVEPLVTTTEFEFPLEQSPTLQIAVYVPSAVTDMVLPVANVDQTIVPPVQAEAFSTTEPFSQIVVGPSMLIVGGVGFSFTSTTTIPAVVQ</sequence>
<organism evidence="1 2">
    <name type="scientific">Emticicia aquatica</name>
    <dbReference type="NCBI Taxonomy" id="1681835"/>
    <lineage>
        <taxon>Bacteria</taxon>
        <taxon>Pseudomonadati</taxon>
        <taxon>Bacteroidota</taxon>
        <taxon>Cytophagia</taxon>
        <taxon>Cytophagales</taxon>
        <taxon>Leadbetterellaceae</taxon>
        <taxon>Emticicia</taxon>
    </lineage>
</organism>
<name>A0ABN8EY65_9BACT</name>
<accession>A0ABN8EY65</accession>
<reference evidence="1" key="1">
    <citation type="submission" date="2021-12" db="EMBL/GenBank/DDBJ databases">
        <authorList>
            <person name="Rodrigo-Torres L."/>
            <person name="Arahal R. D."/>
            <person name="Lucena T."/>
        </authorList>
    </citation>
    <scope>NUCLEOTIDE SEQUENCE</scope>
    <source>
        <strain evidence="1">CECT 8858</strain>
    </source>
</reference>
<evidence type="ECO:0000313" key="2">
    <source>
        <dbReference type="Proteomes" id="UP000837932"/>
    </source>
</evidence>
<dbReference type="Proteomes" id="UP000837932">
    <property type="component" value="Unassembled WGS sequence"/>
</dbReference>
<comment type="caution">
    <text evidence="1">The sequence shown here is derived from an EMBL/GenBank/DDBJ whole genome shotgun (WGS) entry which is preliminary data.</text>
</comment>
<proteinExistence type="predicted"/>
<protein>
    <submittedName>
        <fullName evidence="1">Uncharacterized protein</fullName>
    </submittedName>
</protein>